<protein>
    <submittedName>
        <fullName evidence="2">DUF4199 domain-containing protein</fullName>
    </submittedName>
</protein>
<dbReference type="EMBL" id="JAAWWL010000002">
    <property type="protein sequence ID" value="NKI32658.1"/>
    <property type="molecule type" value="Genomic_DNA"/>
</dbReference>
<evidence type="ECO:0000313" key="3">
    <source>
        <dbReference type="Proteomes" id="UP000718451"/>
    </source>
</evidence>
<evidence type="ECO:0000256" key="1">
    <source>
        <dbReference type="SAM" id="Phobius"/>
    </source>
</evidence>
<feature type="transmembrane region" description="Helical" evidence="1">
    <location>
        <begin position="143"/>
        <end position="167"/>
    </location>
</feature>
<reference evidence="2 3" key="1">
    <citation type="submission" date="2020-04" db="EMBL/GenBank/DDBJ databases">
        <authorList>
            <person name="Yoon J."/>
        </authorList>
    </citation>
    <scope>NUCLEOTIDE SEQUENCE [LARGE SCALE GENOMIC DNA]</scope>
    <source>
        <strain evidence="2 3">DJ-13</strain>
    </source>
</reference>
<dbReference type="Proteomes" id="UP000718451">
    <property type="component" value="Unassembled WGS sequence"/>
</dbReference>
<evidence type="ECO:0000313" key="2">
    <source>
        <dbReference type="EMBL" id="NKI32658.1"/>
    </source>
</evidence>
<feature type="transmembrane region" description="Helical" evidence="1">
    <location>
        <begin position="12"/>
        <end position="32"/>
    </location>
</feature>
<comment type="caution">
    <text evidence="2">The sequence shown here is derived from an EMBL/GenBank/DDBJ whole genome shotgun (WGS) entry which is preliminary data.</text>
</comment>
<sequence length="173" mass="19278">MMENKPKLSKYSIKFGLIAGIIGLVFGLMLFFQGLHYEQSAVTTVINISILFAVVAFCVNQYKKDNEGFLKLGDALKLGTGVALIAAVIGLVWYFLLSNDIIEPGYMDKAMDIAKEKAMENNPQMTDEQWDQGVAMQKKFMWMAYPIGLIFNAILGLVAGLVFGLILRKDRPE</sequence>
<keyword evidence="3" id="KW-1185">Reference proteome</keyword>
<keyword evidence="1" id="KW-0472">Membrane</keyword>
<organism evidence="2 3">
    <name type="scientific">Croceivirga thetidis</name>
    <dbReference type="NCBI Taxonomy" id="2721623"/>
    <lineage>
        <taxon>Bacteria</taxon>
        <taxon>Pseudomonadati</taxon>
        <taxon>Bacteroidota</taxon>
        <taxon>Flavobacteriia</taxon>
        <taxon>Flavobacteriales</taxon>
        <taxon>Flavobacteriaceae</taxon>
        <taxon>Croceivirga</taxon>
    </lineage>
</organism>
<accession>A0ABX1GSP9</accession>
<feature type="transmembrane region" description="Helical" evidence="1">
    <location>
        <begin position="44"/>
        <end position="63"/>
    </location>
</feature>
<dbReference type="Pfam" id="PF13858">
    <property type="entry name" value="DUF4199"/>
    <property type="match status" value="1"/>
</dbReference>
<keyword evidence="1" id="KW-1133">Transmembrane helix</keyword>
<feature type="transmembrane region" description="Helical" evidence="1">
    <location>
        <begin position="75"/>
        <end position="96"/>
    </location>
</feature>
<name>A0ABX1GSP9_9FLAO</name>
<gene>
    <name evidence="2" type="ORF">HCU67_11945</name>
</gene>
<dbReference type="Gene3D" id="1.10.1760.20">
    <property type="match status" value="1"/>
</dbReference>
<proteinExistence type="predicted"/>
<keyword evidence="1" id="KW-0812">Transmembrane</keyword>
<dbReference type="InterPro" id="IPR025250">
    <property type="entry name" value="DUF4199"/>
</dbReference>